<evidence type="ECO:0000256" key="7">
    <source>
        <dbReference type="ARBA" id="ARBA00023224"/>
    </source>
</evidence>
<dbReference type="Pfam" id="PF00001">
    <property type="entry name" value="7tm_1"/>
    <property type="match status" value="1"/>
</dbReference>
<evidence type="ECO:0000256" key="1">
    <source>
        <dbReference type="ARBA" id="ARBA00004141"/>
    </source>
</evidence>
<dbReference type="EMBL" id="CAJNON010000210">
    <property type="protein sequence ID" value="CAF1105500.1"/>
    <property type="molecule type" value="Genomic_DNA"/>
</dbReference>
<reference evidence="10" key="1">
    <citation type="submission" date="2021-02" db="EMBL/GenBank/DDBJ databases">
        <authorList>
            <person name="Nowell W R."/>
        </authorList>
    </citation>
    <scope>NUCLEOTIDE SEQUENCE</scope>
</reference>
<evidence type="ECO:0000256" key="4">
    <source>
        <dbReference type="ARBA" id="ARBA00023040"/>
    </source>
</evidence>
<evidence type="ECO:0000256" key="5">
    <source>
        <dbReference type="ARBA" id="ARBA00023136"/>
    </source>
</evidence>
<accession>A0A814JEE6</accession>
<keyword evidence="6" id="KW-0675">Receptor</keyword>
<dbReference type="Proteomes" id="UP000663891">
    <property type="component" value="Unassembled WGS sequence"/>
</dbReference>
<keyword evidence="2 8" id="KW-0812">Transmembrane</keyword>
<dbReference type="SUPFAM" id="SSF81321">
    <property type="entry name" value="Family A G protein-coupled receptor-like"/>
    <property type="match status" value="1"/>
</dbReference>
<dbReference type="PROSITE" id="PS50262">
    <property type="entry name" value="G_PROTEIN_RECEP_F1_2"/>
    <property type="match status" value="1"/>
</dbReference>
<dbReference type="Gene3D" id="1.20.1070.10">
    <property type="entry name" value="Rhodopsin 7-helix transmembrane proteins"/>
    <property type="match status" value="1"/>
</dbReference>
<feature type="domain" description="G-protein coupled receptors family 1 profile" evidence="9">
    <location>
        <begin position="33"/>
        <end position="298"/>
    </location>
</feature>
<evidence type="ECO:0000256" key="8">
    <source>
        <dbReference type="SAM" id="Phobius"/>
    </source>
</evidence>
<evidence type="ECO:0000313" key="11">
    <source>
        <dbReference type="EMBL" id="CAF1105500.1"/>
    </source>
</evidence>
<dbReference type="Proteomes" id="UP000663868">
    <property type="component" value="Unassembled WGS sequence"/>
</dbReference>
<dbReference type="OrthoDB" id="9996714at2759"/>
<dbReference type="PANTHER" id="PTHR24243:SF230">
    <property type="entry name" value="G-PROTEIN COUPLED RECEPTORS FAMILY 1 PROFILE DOMAIN-CONTAINING PROTEIN"/>
    <property type="match status" value="1"/>
</dbReference>
<keyword evidence="4" id="KW-0297">G-protein coupled receptor</keyword>
<feature type="transmembrane region" description="Helical" evidence="8">
    <location>
        <begin position="95"/>
        <end position="114"/>
    </location>
</feature>
<dbReference type="GO" id="GO:0005886">
    <property type="term" value="C:plasma membrane"/>
    <property type="evidence" value="ECO:0007669"/>
    <property type="project" value="TreeGrafter"/>
</dbReference>
<dbReference type="EMBL" id="CAJOBB010007921">
    <property type="protein sequence ID" value="CAF4197354.1"/>
    <property type="molecule type" value="Genomic_DNA"/>
</dbReference>
<feature type="transmembrane region" description="Helical" evidence="8">
    <location>
        <begin position="135"/>
        <end position="157"/>
    </location>
</feature>
<dbReference type="EMBL" id="CAJOAY010004107">
    <property type="protein sequence ID" value="CAF4055027.1"/>
    <property type="molecule type" value="Genomic_DNA"/>
</dbReference>
<keyword evidence="5 8" id="KW-0472">Membrane</keyword>
<feature type="transmembrane region" description="Helical" evidence="8">
    <location>
        <begin position="285"/>
        <end position="305"/>
    </location>
</feature>
<feature type="transmembrane region" description="Helical" evidence="8">
    <location>
        <begin position="184"/>
        <end position="208"/>
    </location>
</feature>
<comment type="subcellular location">
    <subcellularLocation>
        <location evidence="1">Membrane</location>
        <topology evidence="1">Multi-pass membrane protein</topology>
    </subcellularLocation>
</comment>
<evidence type="ECO:0000259" key="9">
    <source>
        <dbReference type="PROSITE" id="PS50262"/>
    </source>
</evidence>
<organism evidence="10 14">
    <name type="scientific">Adineta steineri</name>
    <dbReference type="NCBI Taxonomy" id="433720"/>
    <lineage>
        <taxon>Eukaryota</taxon>
        <taxon>Metazoa</taxon>
        <taxon>Spiralia</taxon>
        <taxon>Gnathifera</taxon>
        <taxon>Rotifera</taxon>
        <taxon>Eurotatoria</taxon>
        <taxon>Bdelloidea</taxon>
        <taxon>Adinetida</taxon>
        <taxon>Adinetidae</taxon>
        <taxon>Adineta</taxon>
    </lineage>
</organism>
<evidence type="ECO:0000256" key="6">
    <source>
        <dbReference type="ARBA" id="ARBA00023170"/>
    </source>
</evidence>
<dbReference type="InterPro" id="IPR017452">
    <property type="entry name" value="GPCR_Rhodpsn_7TM"/>
</dbReference>
<evidence type="ECO:0000256" key="3">
    <source>
        <dbReference type="ARBA" id="ARBA00022989"/>
    </source>
</evidence>
<dbReference type="GO" id="GO:0004930">
    <property type="term" value="F:G protein-coupled receptor activity"/>
    <property type="evidence" value="ECO:0007669"/>
    <property type="project" value="UniProtKB-KW"/>
</dbReference>
<protein>
    <recommendedName>
        <fullName evidence="9">G-protein coupled receptors family 1 profile domain-containing protein</fullName>
    </recommendedName>
</protein>
<feature type="transmembrane region" description="Helical" evidence="8">
    <location>
        <begin position="15"/>
        <end position="41"/>
    </location>
</feature>
<name>A0A814JEE6_9BILA</name>
<dbReference type="Proteomes" id="UP000663860">
    <property type="component" value="Unassembled WGS sequence"/>
</dbReference>
<dbReference type="Proteomes" id="UP000663881">
    <property type="component" value="Unassembled WGS sequence"/>
</dbReference>
<keyword evidence="3 8" id="KW-1133">Transmembrane helix</keyword>
<evidence type="ECO:0000313" key="12">
    <source>
        <dbReference type="EMBL" id="CAF4055027.1"/>
    </source>
</evidence>
<feature type="transmembrane region" description="Helical" evidence="8">
    <location>
        <begin position="53"/>
        <end position="75"/>
    </location>
</feature>
<feature type="transmembrane region" description="Helical" evidence="8">
    <location>
        <begin position="239"/>
        <end position="259"/>
    </location>
</feature>
<comment type="caution">
    <text evidence="10">The sequence shown here is derived from an EMBL/GenBank/DDBJ whole genome shotgun (WGS) entry which is preliminary data.</text>
</comment>
<dbReference type="PANTHER" id="PTHR24243">
    <property type="entry name" value="G-PROTEIN COUPLED RECEPTOR"/>
    <property type="match status" value="1"/>
</dbReference>
<gene>
    <name evidence="10" type="ORF">IZO911_LOCUS19583</name>
    <name evidence="13" type="ORF">KXQ929_LOCUS39892</name>
    <name evidence="12" type="ORF">OKA104_LOCUS33032</name>
    <name evidence="11" type="ORF">VCS650_LOCUS20340</name>
</gene>
<evidence type="ECO:0000313" key="10">
    <source>
        <dbReference type="EMBL" id="CAF1037160.1"/>
    </source>
</evidence>
<dbReference type="AlphaFoldDB" id="A0A814JEE6"/>
<dbReference type="EMBL" id="CAJNOE010000197">
    <property type="protein sequence ID" value="CAF1037160.1"/>
    <property type="molecule type" value="Genomic_DNA"/>
</dbReference>
<evidence type="ECO:0000313" key="13">
    <source>
        <dbReference type="EMBL" id="CAF4197354.1"/>
    </source>
</evidence>
<proteinExistence type="predicted"/>
<keyword evidence="7" id="KW-0807">Transducer</keyword>
<dbReference type="InterPro" id="IPR000276">
    <property type="entry name" value="GPCR_Rhodpsn"/>
</dbReference>
<evidence type="ECO:0000313" key="14">
    <source>
        <dbReference type="Proteomes" id="UP000663860"/>
    </source>
</evidence>
<sequence length="353" mass="40692">MSSIDVRINQINTAVTVIIVVVSLINFILGTIGLLFNLLVFTQRSLRHEPCSLYLFSSTCFNLFVIIVIIPVRIASEGFNIDLGNYNLIICKIEFFTFYVIRTIPCWLIVLACFDRYLHSSPRAYIRQISSYKTAKISIGITSIAIIIFHIHMPIYYEISNSVDQFGNITPGCYGRKGIYRTFIAFWSTALYSVCPSFLMFIFGLLTFNNIRQTRQVLPRIPQTNQITRRTDVQLGRMLAAQVLVIIIATLPISIYRLYASFTLSLTKNIFRLAVENLAYKTANVLTYFAHSTSFYLYTLTGTVFRREFFKIIRKYRHPNQTNFVTARVAIHQISNLRNNQPITIKRNNGIYQ</sequence>
<evidence type="ECO:0000256" key="2">
    <source>
        <dbReference type="ARBA" id="ARBA00022692"/>
    </source>
</evidence>